<proteinExistence type="predicted"/>
<comment type="caution">
    <text evidence="1">The sequence shown here is derived from an EMBL/GenBank/DDBJ whole genome shotgun (WGS) entry which is preliminary data.</text>
</comment>
<accession>A0A5M8NYE1</accession>
<dbReference type="AlphaFoldDB" id="A0A5M8NYE1"/>
<dbReference type="EMBL" id="SNRX01000070">
    <property type="protein sequence ID" value="KAA6300539.1"/>
    <property type="molecule type" value="Genomic_DNA"/>
</dbReference>
<evidence type="ECO:0000313" key="1">
    <source>
        <dbReference type="EMBL" id="KAA6300539.1"/>
    </source>
</evidence>
<organism evidence="1 2">
    <name type="scientific">Candidatus Ordinivivax streblomastigis</name>
    <dbReference type="NCBI Taxonomy" id="2540710"/>
    <lineage>
        <taxon>Bacteria</taxon>
        <taxon>Pseudomonadati</taxon>
        <taxon>Bacteroidota</taxon>
        <taxon>Bacteroidia</taxon>
        <taxon>Bacteroidales</taxon>
        <taxon>Candidatus Ordinivivax</taxon>
    </lineage>
</organism>
<evidence type="ECO:0000313" key="2">
    <source>
        <dbReference type="Proteomes" id="UP000324575"/>
    </source>
</evidence>
<gene>
    <name evidence="1" type="ORF">EZS26_003323</name>
</gene>
<protein>
    <submittedName>
        <fullName evidence="1">Uncharacterized protein</fullName>
    </submittedName>
</protein>
<name>A0A5M8NYE1_9BACT</name>
<reference evidence="1 2" key="1">
    <citation type="submission" date="2019-03" db="EMBL/GenBank/DDBJ databases">
        <title>Single cell metagenomics reveals metabolic interactions within the superorganism composed of flagellate Streblomastix strix and complex community of Bacteroidetes bacteria on its surface.</title>
        <authorList>
            <person name="Treitli S.C."/>
            <person name="Kolisko M."/>
            <person name="Husnik F."/>
            <person name="Keeling P."/>
            <person name="Hampl V."/>
        </authorList>
    </citation>
    <scope>NUCLEOTIDE SEQUENCE [LARGE SCALE GENOMIC DNA]</scope>
    <source>
        <strain evidence="1">St1</strain>
    </source>
</reference>
<dbReference type="Proteomes" id="UP000324575">
    <property type="component" value="Unassembled WGS sequence"/>
</dbReference>
<feature type="non-terminal residue" evidence="1">
    <location>
        <position position="1"/>
    </location>
</feature>
<sequence>DAWGIAVKVGNRHKLKALLDVMVSEGMATPVKKRNGYSYVRFANSHTVCAFNEDVVLAIHSGNNNYIGIDSFLNGYKTSSSGYMSYFRYIEKTPAVGQRYFITLRQTQHTNAMPRLLLRKFQFLFHCRNIK</sequence>